<dbReference type="InterPro" id="IPR019591">
    <property type="entry name" value="Mrp/NBP35_ATP-bd"/>
</dbReference>
<evidence type="ECO:0000256" key="2">
    <source>
        <dbReference type="ARBA" id="ARBA00022741"/>
    </source>
</evidence>
<dbReference type="EMBL" id="DRNB01000108">
    <property type="protein sequence ID" value="HHJ63830.1"/>
    <property type="molecule type" value="Genomic_DNA"/>
</dbReference>
<dbReference type="GO" id="GO:0051539">
    <property type="term" value="F:4 iron, 4 sulfur cluster binding"/>
    <property type="evidence" value="ECO:0007669"/>
    <property type="project" value="TreeGrafter"/>
</dbReference>
<dbReference type="PANTHER" id="PTHR42961">
    <property type="entry name" value="IRON-SULFUR PROTEIN NUBPL"/>
    <property type="match status" value="1"/>
</dbReference>
<keyword evidence="1 6" id="KW-0479">Metal-binding</keyword>
<dbReference type="Pfam" id="PF10609">
    <property type="entry name" value="ParA"/>
    <property type="match status" value="1"/>
</dbReference>
<dbReference type="PANTHER" id="PTHR42961:SF2">
    <property type="entry name" value="IRON-SULFUR PROTEIN NUBPL"/>
    <property type="match status" value="1"/>
</dbReference>
<dbReference type="GO" id="GO:0140663">
    <property type="term" value="F:ATP-dependent FeS chaperone activity"/>
    <property type="evidence" value="ECO:0007669"/>
    <property type="project" value="InterPro"/>
</dbReference>
<gene>
    <name evidence="7" type="ORF">ENJ61_02885</name>
</gene>
<evidence type="ECO:0000256" key="4">
    <source>
        <dbReference type="ARBA" id="ARBA00023004"/>
    </source>
</evidence>
<comment type="similarity">
    <text evidence="6">Belongs to the Mrp/NBP35 ATP-binding proteins family.</text>
</comment>
<dbReference type="HAMAP" id="MF_02040">
    <property type="entry name" value="Mrp_NBP35"/>
    <property type="match status" value="1"/>
</dbReference>
<dbReference type="Gene3D" id="3.40.50.300">
    <property type="entry name" value="P-loop containing nucleotide triphosphate hydrolases"/>
    <property type="match status" value="1"/>
</dbReference>
<dbReference type="GO" id="GO:0016226">
    <property type="term" value="P:iron-sulfur cluster assembly"/>
    <property type="evidence" value="ECO:0007669"/>
    <property type="project" value="InterPro"/>
</dbReference>
<evidence type="ECO:0000256" key="5">
    <source>
        <dbReference type="ARBA" id="ARBA00023014"/>
    </source>
</evidence>
<dbReference type="AlphaFoldDB" id="A0A7C5L9W2"/>
<dbReference type="CDD" id="cd02037">
    <property type="entry name" value="Mrp_NBP35"/>
    <property type="match status" value="1"/>
</dbReference>
<proteinExistence type="inferred from homology"/>
<evidence type="ECO:0000256" key="6">
    <source>
        <dbReference type="HAMAP-Rule" id="MF_02040"/>
    </source>
</evidence>
<dbReference type="InterPro" id="IPR027417">
    <property type="entry name" value="P-loop_NTPase"/>
</dbReference>
<keyword evidence="6" id="KW-0378">Hydrolase</keyword>
<sequence length="348" mass="37680">MAVKEIMDALRDEKLEDLGLKENLAQLVKDVKVIGKEIDLLLYLPKAGLEDALRERVRRVLLGLSDIERVNVSFSGSPPPRSQAPVGQPAFAKRPVPGVKHLIAIGSGKGGVGKSTVAANLALALSRLGYRVGLLDADVYGPSIPTILGLKGERVLVNEQNRLLPLEKFGLKVLSIGFMLPSEDTPVIWRGPMLMKALTQFLFDVEWGELDVLLLDLPPGTGDVQLTLAQNVELTGAVVVTTPQDVALADVRKATTMFREVQIPVLGVIENMAYFVCPDSGERYYIFGRGKTAEFASAYGIRVLGSIPIDPEVSERSDRGEPVVVGNPESETAKAFLSIARLLAQNFS</sequence>
<accession>A0A7C5L9W2</accession>
<dbReference type="InterPro" id="IPR033756">
    <property type="entry name" value="YlxH/NBP35"/>
</dbReference>
<dbReference type="InterPro" id="IPR044304">
    <property type="entry name" value="NUBPL-like"/>
</dbReference>
<evidence type="ECO:0000313" key="7">
    <source>
        <dbReference type="EMBL" id="HHJ63830.1"/>
    </source>
</evidence>
<dbReference type="FunFam" id="3.40.50.300:FF:001119">
    <property type="entry name" value="Iron-sulfur cluster carrier protein"/>
    <property type="match status" value="1"/>
</dbReference>
<protein>
    <recommendedName>
        <fullName evidence="6">Iron-sulfur cluster carrier protein</fullName>
    </recommendedName>
</protein>
<comment type="function">
    <text evidence="6">Binds and transfers iron-sulfur (Fe-S) clusters to target apoproteins. Can hydrolyze ATP.</text>
</comment>
<keyword evidence="3 6" id="KW-0067">ATP-binding</keyword>
<name>A0A7C5L9W2_AQUAO</name>
<dbReference type="SUPFAM" id="SSF52540">
    <property type="entry name" value="P-loop containing nucleoside triphosphate hydrolases"/>
    <property type="match status" value="1"/>
</dbReference>
<dbReference type="GO" id="GO:0016887">
    <property type="term" value="F:ATP hydrolysis activity"/>
    <property type="evidence" value="ECO:0007669"/>
    <property type="project" value="UniProtKB-UniRule"/>
</dbReference>
<dbReference type="GO" id="GO:0046872">
    <property type="term" value="F:metal ion binding"/>
    <property type="evidence" value="ECO:0007669"/>
    <property type="project" value="UniProtKB-KW"/>
</dbReference>
<evidence type="ECO:0000256" key="1">
    <source>
        <dbReference type="ARBA" id="ARBA00022723"/>
    </source>
</evidence>
<dbReference type="Proteomes" id="UP000885792">
    <property type="component" value="Unassembled WGS sequence"/>
</dbReference>
<comment type="subunit">
    <text evidence="6">Homodimer.</text>
</comment>
<keyword evidence="2 6" id="KW-0547">Nucleotide-binding</keyword>
<keyword evidence="4 6" id="KW-0408">Iron</keyword>
<dbReference type="InterPro" id="IPR000808">
    <property type="entry name" value="Mrp-like_CS"/>
</dbReference>
<reference evidence="7" key="1">
    <citation type="journal article" date="2020" name="mSystems">
        <title>Genome- and Community-Level Interaction Insights into Carbon Utilization and Element Cycling Functions of Hydrothermarchaeota in Hydrothermal Sediment.</title>
        <authorList>
            <person name="Zhou Z."/>
            <person name="Liu Y."/>
            <person name="Xu W."/>
            <person name="Pan J."/>
            <person name="Luo Z.H."/>
            <person name="Li M."/>
        </authorList>
    </citation>
    <scope>NUCLEOTIDE SEQUENCE [LARGE SCALE GENOMIC DNA]</scope>
    <source>
        <strain evidence="7">HyVt-501</strain>
    </source>
</reference>
<organism evidence="7">
    <name type="scientific">Aquifex aeolicus</name>
    <dbReference type="NCBI Taxonomy" id="63363"/>
    <lineage>
        <taxon>Bacteria</taxon>
        <taxon>Pseudomonadati</taxon>
        <taxon>Aquificota</taxon>
        <taxon>Aquificia</taxon>
        <taxon>Aquificales</taxon>
        <taxon>Aquificaceae</taxon>
        <taxon>Aquifex</taxon>
    </lineage>
</organism>
<dbReference type="GO" id="GO:0005524">
    <property type="term" value="F:ATP binding"/>
    <property type="evidence" value="ECO:0007669"/>
    <property type="project" value="UniProtKB-UniRule"/>
</dbReference>
<comment type="caution">
    <text evidence="7">The sequence shown here is derived from an EMBL/GenBank/DDBJ whole genome shotgun (WGS) entry which is preliminary data.</text>
</comment>
<feature type="binding site" evidence="6">
    <location>
        <begin position="108"/>
        <end position="115"/>
    </location>
    <ligand>
        <name>ATP</name>
        <dbReference type="ChEBI" id="CHEBI:30616"/>
    </ligand>
</feature>
<keyword evidence="5 6" id="KW-0411">Iron-sulfur</keyword>
<evidence type="ECO:0000256" key="3">
    <source>
        <dbReference type="ARBA" id="ARBA00022840"/>
    </source>
</evidence>
<dbReference type="PROSITE" id="PS01215">
    <property type="entry name" value="MRP"/>
    <property type="match status" value="1"/>
</dbReference>